<protein>
    <submittedName>
        <fullName evidence="1">Uncharacterized protein</fullName>
    </submittedName>
</protein>
<evidence type="ECO:0000313" key="2">
    <source>
        <dbReference type="Proteomes" id="UP000094969"/>
    </source>
</evidence>
<proteinExistence type="predicted"/>
<geneLocation type="plasmid" evidence="1 2">
    <name>unnamed1</name>
</geneLocation>
<organism evidence="1 2">
    <name type="scientific">Bosea vaviloviae</name>
    <dbReference type="NCBI Taxonomy" id="1526658"/>
    <lineage>
        <taxon>Bacteria</taxon>
        <taxon>Pseudomonadati</taxon>
        <taxon>Pseudomonadota</taxon>
        <taxon>Alphaproteobacteria</taxon>
        <taxon>Hyphomicrobiales</taxon>
        <taxon>Boseaceae</taxon>
        <taxon>Bosea</taxon>
    </lineage>
</organism>
<accession>A0A1D7UC66</accession>
<evidence type="ECO:0000313" key="1">
    <source>
        <dbReference type="EMBL" id="AOO84959.1"/>
    </source>
</evidence>
<reference evidence="1 2" key="1">
    <citation type="journal article" date="2015" name="Antonie Van Leeuwenhoek">
        <title>Bosea vaviloviae sp. nov., a new species of slow-growing rhizobia isolated from nodules of the relict species Vavilovia formosa (Stev.) Fed.</title>
        <authorList>
            <person name="Safronova V.I."/>
            <person name="Kuznetsova I.G."/>
            <person name="Sazanova A.L."/>
            <person name="Kimeklis A.K."/>
            <person name="Belimov A.A."/>
            <person name="Andronov E.E."/>
            <person name="Pinaev A.G."/>
            <person name="Chizhevskaya E.P."/>
            <person name="Pukhaev A.R."/>
            <person name="Popov K.P."/>
            <person name="Willems A."/>
            <person name="Tikhonovich I.A."/>
        </authorList>
    </citation>
    <scope>NUCLEOTIDE SEQUENCE [LARGE SCALE GENOMIC DNA]</scope>
    <source>
        <strain evidence="1 2">Vaf18</strain>
        <plasmid evidence="1">unnamed1</plasmid>
    </source>
</reference>
<dbReference type="AlphaFoldDB" id="A0A1D7UC66"/>
<gene>
    <name evidence="1" type="ORF">BHK69_29985</name>
</gene>
<sequence length="80" mass="9037">MRAKIADEAGKRSFLAREAKRAAGRWRDITVAQRDRDPSSVALEMILEAAAEFAFNLRMPMAEQRADSGNLDIGRRWIFG</sequence>
<dbReference type="KEGG" id="bvv:BHK69_29985"/>
<dbReference type="Proteomes" id="UP000094969">
    <property type="component" value="Plasmid unnamed1"/>
</dbReference>
<keyword evidence="2" id="KW-1185">Reference proteome</keyword>
<keyword evidence="1" id="KW-0614">Plasmid</keyword>
<dbReference type="EMBL" id="CP017148">
    <property type="protein sequence ID" value="AOO84959.1"/>
    <property type="molecule type" value="Genomic_DNA"/>
</dbReference>
<name>A0A1D7UC66_9HYPH</name>